<feature type="region of interest" description="Disordered" evidence="1">
    <location>
        <begin position="260"/>
        <end position="302"/>
    </location>
</feature>
<feature type="compositionally biased region" description="Gly residues" evidence="1">
    <location>
        <begin position="283"/>
        <end position="298"/>
    </location>
</feature>
<evidence type="ECO:0008006" key="4">
    <source>
        <dbReference type="Google" id="ProtNLM"/>
    </source>
</evidence>
<feature type="region of interest" description="Disordered" evidence="1">
    <location>
        <begin position="1"/>
        <end position="67"/>
    </location>
</feature>
<accession>A0AAN6N807</accession>
<dbReference type="AlphaFoldDB" id="A0AAN6N807"/>
<proteinExistence type="predicted"/>
<name>A0AAN6N807_9PEZI</name>
<protein>
    <recommendedName>
        <fullName evidence="4">Fungal specific transcription factor</fullName>
    </recommendedName>
</protein>
<keyword evidence="3" id="KW-1185">Reference proteome</keyword>
<organism evidence="2 3">
    <name type="scientific">Diplogelasinospora grovesii</name>
    <dbReference type="NCBI Taxonomy" id="303347"/>
    <lineage>
        <taxon>Eukaryota</taxon>
        <taxon>Fungi</taxon>
        <taxon>Dikarya</taxon>
        <taxon>Ascomycota</taxon>
        <taxon>Pezizomycotina</taxon>
        <taxon>Sordariomycetes</taxon>
        <taxon>Sordariomycetidae</taxon>
        <taxon>Sordariales</taxon>
        <taxon>Diplogelasinosporaceae</taxon>
        <taxon>Diplogelasinospora</taxon>
    </lineage>
</organism>
<comment type="caution">
    <text evidence="2">The sequence shown here is derived from an EMBL/GenBank/DDBJ whole genome shotgun (WGS) entry which is preliminary data.</text>
</comment>
<sequence length="316" mass="35131">MRGLASSRHAPGHAPRANFYSPNYNPNFSSPNPDHKPDITLQQTVNPVLPPSTPTTTTNKPPPLPARAELQRYGKIVRRLQWKLDSLSSGYHKALSARTIPGQLRPGVVNEAELMFKLDFFDYYMHIERALVHMQGVFGVQISRDHPQKPGLSGHPRHHHRFHANVLEALDNESNPLHTILGVGDVRRCLARAKDLRNRWKSVSDDRPEGDNARWQPAPLESYDLERILQTIFDGFDKAYVKAEEYVRHCEQQHVARAARGGGGAEGGDQMMDDDGYPNGDLNGCGGGNNGGGNNGGESGDEGWEFMVDAMDWEAI</sequence>
<evidence type="ECO:0000313" key="2">
    <source>
        <dbReference type="EMBL" id="KAK3940839.1"/>
    </source>
</evidence>
<feature type="compositionally biased region" description="Low complexity" evidence="1">
    <location>
        <begin position="18"/>
        <end position="32"/>
    </location>
</feature>
<dbReference type="EMBL" id="MU853791">
    <property type="protein sequence ID" value="KAK3940839.1"/>
    <property type="molecule type" value="Genomic_DNA"/>
</dbReference>
<evidence type="ECO:0000256" key="1">
    <source>
        <dbReference type="SAM" id="MobiDB-lite"/>
    </source>
</evidence>
<gene>
    <name evidence="2" type="ORF">QBC46DRAFT_363840</name>
</gene>
<dbReference type="Proteomes" id="UP001303473">
    <property type="component" value="Unassembled WGS sequence"/>
</dbReference>
<reference evidence="3" key="1">
    <citation type="journal article" date="2023" name="Mol. Phylogenet. Evol.">
        <title>Genome-scale phylogeny and comparative genomics of the fungal order Sordariales.</title>
        <authorList>
            <person name="Hensen N."/>
            <person name="Bonometti L."/>
            <person name="Westerberg I."/>
            <person name="Brannstrom I.O."/>
            <person name="Guillou S."/>
            <person name="Cros-Aarteil S."/>
            <person name="Calhoun S."/>
            <person name="Haridas S."/>
            <person name="Kuo A."/>
            <person name="Mondo S."/>
            <person name="Pangilinan J."/>
            <person name="Riley R."/>
            <person name="LaButti K."/>
            <person name="Andreopoulos B."/>
            <person name="Lipzen A."/>
            <person name="Chen C."/>
            <person name="Yan M."/>
            <person name="Daum C."/>
            <person name="Ng V."/>
            <person name="Clum A."/>
            <person name="Steindorff A."/>
            <person name="Ohm R.A."/>
            <person name="Martin F."/>
            <person name="Silar P."/>
            <person name="Natvig D.O."/>
            <person name="Lalanne C."/>
            <person name="Gautier V."/>
            <person name="Ament-Velasquez S.L."/>
            <person name="Kruys A."/>
            <person name="Hutchinson M.I."/>
            <person name="Powell A.J."/>
            <person name="Barry K."/>
            <person name="Miller A.N."/>
            <person name="Grigoriev I.V."/>
            <person name="Debuchy R."/>
            <person name="Gladieux P."/>
            <person name="Hiltunen Thoren M."/>
            <person name="Johannesson H."/>
        </authorList>
    </citation>
    <scope>NUCLEOTIDE SEQUENCE [LARGE SCALE GENOMIC DNA]</scope>
    <source>
        <strain evidence="3">CBS 340.73</strain>
    </source>
</reference>
<evidence type="ECO:0000313" key="3">
    <source>
        <dbReference type="Proteomes" id="UP001303473"/>
    </source>
</evidence>